<name>A0A9Q4GH03_9EURY</name>
<dbReference type="GO" id="GO:0003824">
    <property type="term" value="F:catalytic activity"/>
    <property type="evidence" value="ECO:0007669"/>
    <property type="project" value="InterPro"/>
</dbReference>
<gene>
    <name evidence="3" type="ORF">EGH25_10000</name>
</gene>
<dbReference type="RefSeq" id="WP_266088162.1">
    <property type="nucleotide sequence ID" value="NZ_RKLV01000011.1"/>
</dbReference>
<protein>
    <submittedName>
        <fullName evidence="3">Enoyl-CoA hydratase/isomerase family protein</fullName>
    </submittedName>
</protein>
<dbReference type="Pfam" id="PF00378">
    <property type="entry name" value="ECH_1"/>
    <property type="match status" value="1"/>
</dbReference>
<evidence type="ECO:0000313" key="4">
    <source>
        <dbReference type="Proteomes" id="UP001149411"/>
    </source>
</evidence>
<dbReference type="Proteomes" id="UP001149411">
    <property type="component" value="Unassembled WGS sequence"/>
</dbReference>
<dbReference type="InterPro" id="IPR029045">
    <property type="entry name" value="ClpP/crotonase-like_dom_sf"/>
</dbReference>
<accession>A0A9Q4GH03</accession>
<dbReference type="PANTHER" id="PTHR42964:SF1">
    <property type="entry name" value="POLYKETIDE BIOSYNTHESIS ENOYL-COA HYDRATASE PKSH-RELATED"/>
    <property type="match status" value="1"/>
</dbReference>
<dbReference type="Gene3D" id="3.90.226.10">
    <property type="entry name" value="2-enoyl-CoA Hydratase, Chain A, domain 1"/>
    <property type="match status" value="1"/>
</dbReference>
<keyword evidence="4" id="KW-1185">Reference proteome</keyword>
<dbReference type="InterPro" id="IPR001753">
    <property type="entry name" value="Enoyl-CoA_hydra/iso"/>
</dbReference>
<reference evidence="3" key="1">
    <citation type="submission" date="2022-09" db="EMBL/GenBank/DDBJ databases">
        <title>Haloadaptaus new haloarchaeum isolated from saline soil.</title>
        <authorList>
            <person name="Duran-Viseras A."/>
            <person name="Sanchez-Porro C."/>
            <person name="Ventosa A."/>
        </authorList>
    </citation>
    <scope>NUCLEOTIDE SEQUENCE</scope>
    <source>
        <strain evidence="3">F3-133</strain>
    </source>
</reference>
<dbReference type="EMBL" id="RKLV01000011">
    <property type="protein sequence ID" value="MCX2819679.1"/>
    <property type="molecule type" value="Genomic_DNA"/>
</dbReference>
<evidence type="ECO:0000313" key="3">
    <source>
        <dbReference type="EMBL" id="MCX2819679.1"/>
    </source>
</evidence>
<comment type="caution">
    <text evidence="3">The sequence shown here is derived from an EMBL/GenBank/DDBJ whole genome shotgun (WGS) entry which is preliminary data.</text>
</comment>
<dbReference type="SUPFAM" id="SSF52096">
    <property type="entry name" value="ClpP/crotonase"/>
    <property type="match status" value="1"/>
</dbReference>
<dbReference type="CDD" id="cd06558">
    <property type="entry name" value="crotonase-like"/>
    <property type="match status" value="1"/>
</dbReference>
<dbReference type="InterPro" id="IPR018376">
    <property type="entry name" value="Enoyl-CoA_hyd/isom_CS"/>
</dbReference>
<evidence type="ECO:0000256" key="2">
    <source>
        <dbReference type="RuleBase" id="RU003707"/>
    </source>
</evidence>
<dbReference type="PROSITE" id="PS00166">
    <property type="entry name" value="ENOYL_COA_HYDRATASE"/>
    <property type="match status" value="1"/>
</dbReference>
<comment type="similarity">
    <text evidence="1 2">Belongs to the enoyl-CoA hydratase/isomerase family.</text>
</comment>
<evidence type="ECO:0000256" key="1">
    <source>
        <dbReference type="ARBA" id="ARBA00005254"/>
    </source>
</evidence>
<organism evidence="3 4">
    <name type="scientific">Halorutilus salinus</name>
    <dbReference type="NCBI Taxonomy" id="2487751"/>
    <lineage>
        <taxon>Archaea</taxon>
        <taxon>Methanobacteriati</taxon>
        <taxon>Methanobacteriota</taxon>
        <taxon>Stenosarchaea group</taxon>
        <taxon>Halobacteria</taxon>
        <taxon>Halorutilales</taxon>
        <taxon>Halorutilaceae</taxon>
        <taxon>Halorutilus</taxon>
    </lineage>
</organism>
<dbReference type="AlphaFoldDB" id="A0A9Q4GH03"/>
<dbReference type="PANTHER" id="PTHR42964">
    <property type="entry name" value="ENOYL-COA HYDRATASE"/>
    <property type="match status" value="1"/>
</dbReference>
<proteinExistence type="inferred from homology"/>
<dbReference type="InterPro" id="IPR051683">
    <property type="entry name" value="Enoyl-CoA_Hydratase/Isomerase"/>
</dbReference>
<sequence>MRYETRGDAGWLTFDRPDSANALTPETLDEAVELLGRASDERIAVLAGEGEHFCAGGDLEAIASIDGIDEARDFADGVVGLLRAVETAPVPVISAVDGDAFGAGFELVVACDLAVASEDARFGTPETRMGVQPPLTVERVAETAGRKRVAEMAFTCEPIDAETAADWGVINRAVPADDVDDEVMDTVSSIARSDAEATRVTKERITARDDYDEISERMAERLTAPETRRRFRTAAEGINDG</sequence>